<dbReference type="GeneID" id="63776690"/>
<comment type="caution">
    <text evidence="1">The sequence shown here is derived from an EMBL/GenBank/DDBJ whole genome shotgun (WGS) entry which is preliminary data.</text>
</comment>
<name>A0A1Y2DXQ6_9PEZI</name>
<dbReference type="RefSeq" id="XP_040715062.1">
    <property type="nucleotide sequence ID" value="XM_040860478.1"/>
</dbReference>
<sequence length="68" mass="7767">MGDDIHLQSFLIQHSQSLSEGCLHGEVSLKARLFPFADRGRRIDRSSDMMPNMMAAEWQTIEEPVIVH</sequence>
<dbReference type="EMBL" id="MCFJ01000008">
    <property type="protein sequence ID" value="ORY63405.1"/>
    <property type="molecule type" value="Genomic_DNA"/>
</dbReference>
<dbReference type="Proteomes" id="UP000193689">
    <property type="component" value="Unassembled WGS sequence"/>
</dbReference>
<proteinExistence type="predicted"/>
<gene>
    <name evidence="1" type="ORF">BCR38DRAFT_436758</name>
</gene>
<evidence type="ECO:0000313" key="1">
    <source>
        <dbReference type="EMBL" id="ORY63405.1"/>
    </source>
</evidence>
<organism evidence="1 2">
    <name type="scientific">Pseudomassariella vexata</name>
    <dbReference type="NCBI Taxonomy" id="1141098"/>
    <lineage>
        <taxon>Eukaryota</taxon>
        <taxon>Fungi</taxon>
        <taxon>Dikarya</taxon>
        <taxon>Ascomycota</taxon>
        <taxon>Pezizomycotina</taxon>
        <taxon>Sordariomycetes</taxon>
        <taxon>Xylariomycetidae</taxon>
        <taxon>Amphisphaeriales</taxon>
        <taxon>Pseudomassariaceae</taxon>
        <taxon>Pseudomassariella</taxon>
    </lineage>
</organism>
<dbReference type="AlphaFoldDB" id="A0A1Y2DXQ6"/>
<keyword evidence="2" id="KW-1185">Reference proteome</keyword>
<dbReference type="InParanoid" id="A0A1Y2DXQ6"/>
<evidence type="ECO:0000313" key="2">
    <source>
        <dbReference type="Proteomes" id="UP000193689"/>
    </source>
</evidence>
<protein>
    <submittedName>
        <fullName evidence="1">Uncharacterized protein</fullName>
    </submittedName>
</protein>
<accession>A0A1Y2DXQ6</accession>
<reference evidence="1 2" key="1">
    <citation type="submission" date="2016-07" db="EMBL/GenBank/DDBJ databases">
        <title>Pervasive Adenine N6-methylation of Active Genes in Fungi.</title>
        <authorList>
            <consortium name="DOE Joint Genome Institute"/>
            <person name="Mondo S.J."/>
            <person name="Dannebaum R.O."/>
            <person name="Kuo R.C."/>
            <person name="Labutti K."/>
            <person name="Haridas S."/>
            <person name="Kuo A."/>
            <person name="Salamov A."/>
            <person name="Ahrendt S.R."/>
            <person name="Lipzen A."/>
            <person name="Sullivan W."/>
            <person name="Andreopoulos W.B."/>
            <person name="Clum A."/>
            <person name="Lindquist E."/>
            <person name="Daum C."/>
            <person name="Ramamoorthy G.K."/>
            <person name="Gryganskyi A."/>
            <person name="Culley D."/>
            <person name="Magnuson J.K."/>
            <person name="James T.Y."/>
            <person name="O'Malley M.A."/>
            <person name="Stajich J.E."/>
            <person name="Spatafora J.W."/>
            <person name="Visel A."/>
            <person name="Grigoriev I.V."/>
        </authorList>
    </citation>
    <scope>NUCLEOTIDE SEQUENCE [LARGE SCALE GENOMIC DNA]</scope>
    <source>
        <strain evidence="1 2">CBS 129021</strain>
    </source>
</reference>